<organism evidence="3 4">
    <name type="scientific">Fusarium mangiferae</name>
    <name type="common">Mango malformation disease fungus</name>
    <dbReference type="NCBI Taxonomy" id="192010"/>
    <lineage>
        <taxon>Eukaryota</taxon>
        <taxon>Fungi</taxon>
        <taxon>Dikarya</taxon>
        <taxon>Ascomycota</taxon>
        <taxon>Pezizomycotina</taxon>
        <taxon>Sordariomycetes</taxon>
        <taxon>Hypocreomycetidae</taxon>
        <taxon>Hypocreales</taxon>
        <taxon>Nectriaceae</taxon>
        <taxon>Fusarium</taxon>
        <taxon>Fusarium fujikuroi species complex</taxon>
    </lineage>
</organism>
<accession>A0A1L7SE77</accession>
<sequence length="576" mass="65788">MRLLDANTLEVVEFMDHNVPKYVILSHTWVEGQEVTLKDMQNNKGTELSGYEKIKKACALALANGYGHAWVDTCCIDKTSSAELSEAINSMMSWYERSEICYTYLADVPPGTNIHEPESSFAKSRWFERGWTLQELIAPSRLIFLYNDWSAIYERDDISNLITQITGVDETFLFRLRTFTDSPLQSRLQTASIAEKMSWASKRKTTRIEDTAYCLLGIFGINMPLLYGEGTNAFLRLQEEIMKRSDDQTLLAWHLPEDAPEESGVLATSPAAFSKCRDFIPCNVGMPTPPFQMTNKGLHIEMPVSSDSFRKGRYGLLQCRMRQDPTTRIAIPLESRRNGNGLYVRSKKPLLFLSHRYWRTWSFTPVNLLPSQQSYDIGSIRQYDFGNPQLLFYLTEEGVLVDKERSLMDIYEPDLIRLHDEWTNTLERLFYHAKNSVCAVLRSLALSPWMFAFVVDSLISRAFEPLGSMIDHAEKNFRRITLGGSVALHLGVYFFSARWRRLQRWIGAISSPEAFLSFGTNFSAFVLFYFCCKLLPPELLRAILENKRKELGSVLLGLVLRFVVTKKGGGVTTIAA</sequence>
<keyword evidence="4" id="KW-1185">Reference proteome</keyword>
<dbReference type="EMBL" id="FCQH01000001">
    <property type="protein sequence ID" value="CVK84849.1"/>
    <property type="molecule type" value="Genomic_DNA"/>
</dbReference>
<protein>
    <submittedName>
        <fullName evidence="3">Related to beta transducin-like protein</fullName>
    </submittedName>
</protein>
<dbReference type="Pfam" id="PF06985">
    <property type="entry name" value="HET"/>
    <property type="match status" value="1"/>
</dbReference>
<dbReference type="Proteomes" id="UP000184255">
    <property type="component" value="Unassembled WGS sequence"/>
</dbReference>
<proteinExistence type="predicted"/>
<gene>
    <name evidence="3" type="ORF">FMAN_01775</name>
</gene>
<dbReference type="VEuPathDB" id="FungiDB:FMAN_01775"/>
<evidence type="ECO:0000259" key="2">
    <source>
        <dbReference type="Pfam" id="PF26640"/>
    </source>
</evidence>
<dbReference type="PANTHER" id="PTHR10622:SF10">
    <property type="entry name" value="HET DOMAIN-CONTAINING PROTEIN"/>
    <property type="match status" value="1"/>
</dbReference>
<evidence type="ECO:0000313" key="4">
    <source>
        <dbReference type="Proteomes" id="UP000184255"/>
    </source>
</evidence>
<evidence type="ECO:0000313" key="3">
    <source>
        <dbReference type="EMBL" id="CVK84849.1"/>
    </source>
</evidence>
<reference evidence="4" key="1">
    <citation type="journal article" date="2016" name="Genome Biol. Evol.">
        <title>Comparative 'omics' of the Fusarium fujikuroi species complex highlights differences in genetic potential and metabolite synthesis.</title>
        <authorList>
            <person name="Niehaus E.-M."/>
            <person name="Muensterkoetter M."/>
            <person name="Proctor R.H."/>
            <person name="Brown D.W."/>
            <person name="Sharon A."/>
            <person name="Idan Y."/>
            <person name="Oren-Young L."/>
            <person name="Sieber C.M."/>
            <person name="Novak O."/>
            <person name="Pencik A."/>
            <person name="Tarkowska D."/>
            <person name="Hromadova K."/>
            <person name="Freeman S."/>
            <person name="Maymon M."/>
            <person name="Elazar M."/>
            <person name="Youssef S.A."/>
            <person name="El-Shabrawy E.S.M."/>
            <person name="Shalaby A.B.A."/>
            <person name="Houterman P."/>
            <person name="Brock N.L."/>
            <person name="Burkhardt I."/>
            <person name="Tsavkelova E.A."/>
            <person name="Dickschat J.S."/>
            <person name="Galuszka P."/>
            <person name="Gueldener U."/>
            <person name="Tudzynski B."/>
        </authorList>
    </citation>
    <scope>NUCLEOTIDE SEQUENCE [LARGE SCALE GENOMIC DNA]</scope>
    <source>
        <strain evidence="4">MRC7560</strain>
    </source>
</reference>
<dbReference type="GeneID" id="65081047"/>
<dbReference type="PANTHER" id="PTHR10622">
    <property type="entry name" value="HET DOMAIN-CONTAINING PROTEIN"/>
    <property type="match status" value="1"/>
</dbReference>
<feature type="domain" description="Heterokaryon incompatibility" evidence="1">
    <location>
        <begin position="22"/>
        <end position="107"/>
    </location>
</feature>
<name>A0A1L7SE77_FUSMA</name>
<comment type="caution">
    <text evidence="3">The sequence shown here is derived from an EMBL/GenBank/DDBJ whole genome shotgun (WGS) entry which is preliminary data.</text>
</comment>
<feature type="domain" description="DUF8212" evidence="2">
    <location>
        <begin position="232"/>
        <end position="268"/>
    </location>
</feature>
<dbReference type="InterPro" id="IPR010730">
    <property type="entry name" value="HET"/>
</dbReference>
<evidence type="ECO:0000259" key="1">
    <source>
        <dbReference type="Pfam" id="PF06985"/>
    </source>
</evidence>
<dbReference type="AlphaFoldDB" id="A0A1L7SE77"/>
<dbReference type="InterPro" id="IPR058525">
    <property type="entry name" value="DUF8212"/>
</dbReference>
<dbReference type="Pfam" id="PF26640">
    <property type="entry name" value="DUF8212"/>
    <property type="match status" value="1"/>
</dbReference>
<dbReference type="RefSeq" id="XP_041677120.1">
    <property type="nucleotide sequence ID" value="XM_041822767.1"/>
</dbReference>